<comment type="caution">
    <text evidence="1">The sequence shown here is derived from an EMBL/GenBank/DDBJ whole genome shotgun (WGS) entry which is preliminary data.</text>
</comment>
<organism evidence="1 2">
    <name type="scientific">Comamonas odontotermitis</name>
    <dbReference type="NCBI Taxonomy" id="379895"/>
    <lineage>
        <taxon>Bacteria</taxon>
        <taxon>Pseudomonadati</taxon>
        <taxon>Pseudomonadota</taxon>
        <taxon>Betaproteobacteria</taxon>
        <taxon>Burkholderiales</taxon>
        <taxon>Comamonadaceae</taxon>
        <taxon>Comamonas</taxon>
    </lineage>
</organism>
<evidence type="ECO:0000313" key="1">
    <source>
        <dbReference type="EMBL" id="MBB6577971.1"/>
    </source>
</evidence>
<dbReference type="Proteomes" id="UP000562492">
    <property type="component" value="Unassembled WGS sequence"/>
</dbReference>
<reference evidence="1 2" key="1">
    <citation type="submission" date="2020-08" db="EMBL/GenBank/DDBJ databases">
        <title>Functional genomics of gut bacteria from endangered species of beetles.</title>
        <authorList>
            <person name="Carlos-Shanley C."/>
        </authorList>
    </citation>
    <scope>NUCLEOTIDE SEQUENCE [LARGE SCALE GENOMIC DNA]</scope>
    <source>
        <strain evidence="1 2">S00124</strain>
    </source>
</reference>
<gene>
    <name evidence="1" type="ORF">HNP33_002039</name>
</gene>
<evidence type="ECO:0000313" key="2">
    <source>
        <dbReference type="Proteomes" id="UP000562492"/>
    </source>
</evidence>
<name>A0ABR6RFN1_9BURK</name>
<dbReference type="RefSeq" id="WP_184707959.1">
    <property type="nucleotide sequence ID" value="NZ_JACHKZ010000010.1"/>
</dbReference>
<sequence>MSSIVKSGGIPAKMSTKEIAKVTGKEHKQVLRETRVMLVTLFCGDYIDSVIPAGKVSQRGQYIRDNGDALFRGCFEDGADLHHEQNQGFTLHWDKRGYLIQVDLDRNLTLTLVTGYDIVLRNRVVNRMDELEKKLAAHAKLPYSAGHTDKLSKEEADELRNVLTEAAEALPIKQRAGFLKQGWAKLKAHFKVYYRDIPRSELTEALAIASRHIAEYETPPALPAPTVTDKALTQAMESVQVMAASMADLSAAVLKLSGQRQQATQPIAVPVGAPA</sequence>
<protein>
    <submittedName>
        <fullName evidence="1">Phage regulator Rha-like protein</fullName>
    </submittedName>
</protein>
<proteinExistence type="predicted"/>
<accession>A0ABR6RFN1</accession>
<dbReference type="EMBL" id="JACHKZ010000010">
    <property type="protein sequence ID" value="MBB6577971.1"/>
    <property type="molecule type" value="Genomic_DNA"/>
</dbReference>
<keyword evidence="2" id="KW-1185">Reference proteome</keyword>